<sequence length="77" mass="8603">MCAGFAFCLHFASLGIAVILSLSHPQPVPFKYISFWKWWTICSYSNITWTCPPISSSLTQSLHPMAIQKGGYHQPAT</sequence>
<reference evidence="2 3" key="1">
    <citation type="journal article" date="2011" name="J. Gen. Appl. Microbiol.">
        <title>Draft genome sequencing of the enigmatic yeast Saitoella complicata.</title>
        <authorList>
            <person name="Nishida H."/>
            <person name="Hamamoto M."/>
            <person name="Sugiyama J."/>
        </authorList>
    </citation>
    <scope>NUCLEOTIDE SEQUENCE [LARGE SCALE GENOMIC DNA]</scope>
    <source>
        <strain evidence="2 3">NRRL Y-17804</strain>
    </source>
</reference>
<dbReference type="EMBL" id="BACD03000005">
    <property type="protein sequence ID" value="GAO46809.1"/>
    <property type="molecule type" value="Genomic_DNA"/>
</dbReference>
<comment type="caution">
    <text evidence="2">The sequence shown here is derived from an EMBL/GenBank/DDBJ whole genome shotgun (WGS) entry which is preliminary data.</text>
</comment>
<evidence type="ECO:0000313" key="3">
    <source>
        <dbReference type="Proteomes" id="UP000033140"/>
    </source>
</evidence>
<evidence type="ECO:0000256" key="1">
    <source>
        <dbReference type="SAM" id="SignalP"/>
    </source>
</evidence>
<feature type="signal peptide" evidence="1">
    <location>
        <begin position="1"/>
        <end position="17"/>
    </location>
</feature>
<reference evidence="2 3" key="3">
    <citation type="journal article" date="2015" name="Genome Announc.">
        <title>Draft Genome Sequence of the Archiascomycetous Yeast Saitoella complicata.</title>
        <authorList>
            <person name="Yamauchi K."/>
            <person name="Kondo S."/>
            <person name="Hamamoto M."/>
            <person name="Takahashi Y."/>
            <person name="Ogura Y."/>
            <person name="Hayashi T."/>
            <person name="Nishida H."/>
        </authorList>
    </citation>
    <scope>NUCLEOTIDE SEQUENCE [LARGE SCALE GENOMIC DNA]</scope>
    <source>
        <strain evidence="2 3">NRRL Y-17804</strain>
    </source>
</reference>
<keyword evidence="3" id="KW-1185">Reference proteome</keyword>
<dbReference type="Proteomes" id="UP000033140">
    <property type="component" value="Unassembled WGS sequence"/>
</dbReference>
<feature type="chain" id="PRO_5002430519" description="Secreted protein" evidence="1">
    <location>
        <begin position="18"/>
        <end position="77"/>
    </location>
</feature>
<proteinExistence type="predicted"/>
<protein>
    <recommendedName>
        <fullName evidence="4">Secreted protein</fullName>
    </recommendedName>
</protein>
<dbReference type="AlphaFoldDB" id="A0A0E9NAE7"/>
<name>A0A0E9NAE7_SAICN</name>
<evidence type="ECO:0000313" key="2">
    <source>
        <dbReference type="EMBL" id="GAO46809.1"/>
    </source>
</evidence>
<gene>
    <name evidence="2" type="ORF">G7K_1027-t1</name>
</gene>
<keyword evidence="1" id="KW-0732">Signal</keyword>
<accession>A0A0E9NAE7</accession>
<reference evidence="2 3" key="2">
    <citation type="journal article" date="2014" name="J. Gen. Appl. Microbiol.">
        <title>The early diverging ascomycetous budding yeast Saitoella complicata has three histone deacetylases belonging to the Clr6, Hos2, and Rpd3 lineages.</title>
        <authorList>
            <person name="Nishida H."/>
            <person name="Matsumoto T."/>
            <person name="Kondo S."/>
            <person name="Hamamoto M."/>
            <person name="Yoshikawa H."/>
        </authorList>
    </citation>
    <scope>NUCLEOTIDE SEQUENCE [LARGE SCALE GENOMIC DNA]</scope>
    <source>
        <strain evidence="2 3">NRRL Y-17804</strain>
    </source>
</reference>
<organism evidence="2 3">
    <name type="scientific">Saitoella complicata (strain BCRC 22490 / CBS 7301 / JCM 7358 / NBRC 10748 / NRRL Y-17804)</name>
    <dbReference type="NCBI Taxonomy" id="698492"/>
    <lineage>
        <taxon>Eukaryota</taxon>
        <taxon>Fungi</taxon>
        <taxon>Dikarya</taxon>
        <taxon>Ascomycota</taxon>
        <taxon>Taphrinomycotina</taxon>
        <taxon>Taphrinomycotina incertae sedis</taxon>
        <taxon>Saitoella</taxon>
    </lineage>
</organism>
<evidence type="ECO:0008006" key="4">
    <source>
        <dbReference type="Google" id="ProtNLM"/>
    </source>
</evidence>